<keyword evidence="1" id="KW-0472">Membrane</keyword>
<evidence type="ECO:0000313" key="2">
    <source>
        <dbReference type="EMBL" id="CCH79593.1"/>
    </source>
</evidence>
<accession>A0A077M007</accession>
<keyword evidence="1" id="KW-0812">Transmembrane</keyword>
<feature type="transmembrane region" description="Helical" evidence="1">
    <location>
        <begin position="6"/>
        <end position="24"/>
    </location>
</feature>
<feature type="transmembrane region" description="Helical" evidence="1">
    <location>
        <begin position="148"/>
        <end position="169"/>
    </location>
</feature>
<feature type="transmembrane region" description="Helical" evidence="1">
    <location>
        <begin position="31"/>
        <end position="52"/>
    </location>
</feature>
<evidence type="ECO:0000256" key="1">
    <source>
        <dbReference type="SAM" id="Phobius"/>
    </source>
</evidence>
<feature type="transmembrane region" description="Helical" evidence="1">
    <location>
        <begin position="58"/>
        <end position="78"/>
    </location>
</feature>
<dbReference type="RefSeq" id="WP_048549735.1">
    <property type="nucleotide sequence ID" value="NZ_HF570958.1"/>
</dbReference>
<reference evidence="2 3" key="1">
    <citation type="journal article" date="2013" name="ISME J.">
        <title>A metabolic model for members of the genus Tetrasphaera involved in enhanced biological phosphorus removal.</title>
        <authorList>
            <person name="Kristiansen R."/>
            <person name="Nguyen H.T.T."/>
            <person name="Saunders A.M."/>
            <person name="Nielsen J.L."/>
            <person name="Wimmer R."/>
            <person name="Le V.Q."/>
            <person name="McIlroy S.J."/>
            <person name="Petrovski S."/>
            <person name="Seviour R.J."/>
            <person name="Calteau A."/>
            <person name="Nielsen K.L."/>
            <person name="Nielsen P.H."/>
        </authorList>
    </citation>
    <scope>NUCLEOTIDE SEQUENCE [LARGE SCALE GENOMIC DNA]</scope>
    <source>
        <strain evidence="2 3">T1-X7</strain>
    </source>
</reference>
<protein>
    <submittedName>
        <fullName evidence="2">Putative integral inner membrane protein</fullName>
    </submittedName>
</protein>
<sequence>MIVVIVACEIAFWVFVVLGLLARYPLRRPRLGLVLLALTPVADVVLLVAAALDLRRGATAELGHGLAAVYLGISIAYGRRMVRWADERFAHRFAGGPAPVRLDGLAYAAHCWGDVARTLLAAGIAAGVVWLLTVVADDPARTAALAPARSLLLIVLAIDVVYAVSYTIWPRRPRARSGDAVRERVDSHR</sequence>
<evidence type="ECO:0000313" key="3">
    <source>
        <dbReference type="Proteomes" id="UP000035721"/>
    </source>
</evidence>
<name>A0A077M007_9MICO</name>
<dbReference type="OrthoDB" id="2082317at2"/>
<organism evidence="2 3">
    <name type="scientific">Nostocoides japonicum T1-X7</name>
    <dbReference type="NCBI Taxonomy" id="1194083"/>
    <lineage>
        <taxon>Bacteria</taxon>
        <taxon>Bacillati</taxon>
        <taxon>Actinomycetota</taxon>
        <taxon>Actinomycetes</taxon>
        <taxon>Micrococcales</taxon>
        <taxon>Intrasporangiaceae</taxon>
        <taxon>Nostocoides</taxon>
    </lineage>
</organism>
<keyword evidence="3" id="KW-1185">Reference proteome</keyword>
<proteinExistence type="predicted"/>
<dbReference type="STRING" id="1194083.BN12_50020"/>
<dbReference type="AlphaFoldDB" id="A0A077M007"/>
<keyword evidence="1" id="KW-1133">Transmembrane helix</keyword>
<gene>
    <name evidence="2" type="primary">ymcC</name>
    <name evidence="2" type="ORF">BN12_50020</name>
</gene>
<dbReference type="Proteomes" id="UP000035721">
    <property type="component" value="Unassembled WGS sequence"/>
</dbReference>
<comment type="caution">
    <text evidence="2">The sequence shown here is derived from an EMBL/GenBank/DDBJ whole genome shotgun (WGS) entry which is preliminary data.</text>
</comment>
<dbReference type="EMBL" id="CAJB01000381">
    <property type="protein sequence ID" value="CCH79593.1"/>
    <property type="molecule type" value="Genomic_DNA"/>
</dbReference>
<feature type="transmembrane region" description="Helical" evidence="1">
    <location>
        <begin position="119"/>
        <end position="136"/>
    </location>
</feature>